<gene>
    <name evidence="1" type="ORF">GR138_21070</name>
</gene>
<reference evidence="1 2" key="1">
    <citation type="submission" date="2019-12" db="EMBL/GenBank/DDBJ databases">
        <title>Shinella kummerowiae sp. nov., a symbiotic bacterium isolated from root nodules of the herbal legume Kummerowia stipulacea.</title>
        <authorList>
            <person name="Gao J."/>
        </authorList>
    </citation>
    <scope>NUCLEOTIDE SEQUENCE [LARGE SCALE GENOMIC DNA]</scope>
    <source>
        <strain evidence="1 2">CCBAU 25048</strain>
    </source>
</reference>
<name>A0A6N8SLH4_9HYPH</name>
<dbReference type="Proteomes" id="UP000435802">
    <property type="component" value="Unassembled WGS sequence"/>
</dbReference>
<keyword evidence="1" id="KW-0808">Transferase</keyword>
<dbReference type="Gene3D" id="3.40.50.2000">
    <property type="entry name" value="Glycogen Phosphorylase B"/>
    <property type="match status" value="2"/>
</dbReference>
<dbReference type="EMBL" id="WUMK01000008">
    <property type="protein sequence ID" value="MXN47700.1"/>
    <property type="molecule type" value="Genomic_DNA"/>
</dbReference>
<proteinExistence type="predicted"/>
<comment type="caution">
    <text evidence="1">The sequence shown here is derived from an EMBL/GenBank/DDBJ whole genome shotgun (WGS) entry which is preliminary data.</text>
</comment>
<dbReference type="SUPFAM" id="SSF53756">
    <property type="entry name" value="UDP-Glycosyltransferase/glycogen phosphorylase"/>
    <property type="match status" value="2"/>
</dbReference>
<evidence type="ECO:0000313" key="1">
    <source>
        <dbReference type="EMBL" id="MXN47700.1"/>
    </source>
</evidence>
<sequence>MTVCRYDIVFVADVRFEGGTSTALAAEMTAAAREGWSTGLLMVKGPILGLPFPVHADIRAHLDKGLTERVDPAQKVETRLLLLHHPGILINPLQPRPAIDAEKVVIVLHHPAVDRAGKQQYDIATVVKHARFAFGKPVLLAPVSPVVRQSLPRHLPQNCALLEEDWHNLIDLDDWPCRKPRALKMPVRIGRHSRPHPQKWPDTLQQAKAVYPTDARRYEIRMLGGEEFLQAHYGAIPENWKLQPFGFAGVADFLADLDFYVYYHSEAWSEAFGRAILEALAAGLVVILPKHFEPLFGEAALYAVPDDVRMLIDHHIANPALYAAQSERARRFAVERHSIARFAGRITALMPATVDGLPSPTSLKPPLPSRPVLFLSSNGIGMGHITRQMAVADRLPPDLVPVFATMSYAAKVAVEAGYQTHFFNHHRAMGADTKDWRSVFADELFELVSHLKPAVIAYDATAVFPAIADVLALFPDIYALWMRRPMWREGHRLFLDLERAFDAIIEPGEFAEEFDTGPTRDVRHRAYTVPPVLHITPQDRMERDEARRLLALPADSTVVALQIGSGNNFDMAGVRTAVMDAVLSHPDTVVVEFQSPIRAAIEPIQPAGPRHLVREAYPVFRYSRAFDAAVSAAGYNGFHENLLGAIPTLFVPNEADEMDMQLSRARWAELNGYAWIMRRDTDLPRCRDFITRLLDPWQRRHMAARCAAIDWQNGANKIAAFITDHARLVRSDRKVVD</sequence>
<dbReference type="GO" id="GO:0016740">
    <property type="term" value="F:transferase activity"/>
    <property type="evidence" value="ECO:0007669"/>
    <property type="project" value="UniProtKB-KW"/>
</dbReference>
<accession>A0A6N8SLH4</accession>
<evidence type="ECO:0000313" key="2">
    <source>
        <dbReference type="Proteomes" id="UP000435802"/>
    </source>
</evidence>
<dbReference type="OrthoDB" id="8549922at2"/>
<protein>
    <submittedName>
        <fullName evidence="1">Glycosyltransferase</fullName>
    </submittedName>
</protein>
<dbReference type="RefSeq" id="WP_160861219.1">
    <property type="nucleotide sequence ID" value="NZ_WUMK01000008.1"/>
</dbReference>
<keyword evidence="2" id="KW-1185">Reference proteome</keyword>
<organism evidence="1 2">
    <name type="scientific">Shinella kummerowiae</name>
    <dbReference type="NCBI Taxonomy" id="417745"/>
    <lineage>
        <taxon>Bacteria</taxon>
        <taxon>Pseudomonadati</taxon>
        <taxon>Pseudomonadota</taxon>
        <taxon>Alphaproteobacteria</taxon>
        <taxon>Hyphomicrobiales</taxon>
        <taxon>Rhizobiaceae</taxon>
        <taxon>Shinella</taxon>
    </lineage>
</organism>
<dbReference type="AlphaFoldDB" id="A0A6N8SLH4"/>